<dbReference type="OrthoDB" id="9764248at2"/>
<comment type="similarity">
    <text evidence="1">Belongs to the cytochrome P450 family.</text>
</comment>
<keyword evidence="9" id="KW-0472">Membrane</keyword>
<keyword evidence="2 7" id="KW-0349">Heme</keyword>
<sequence>MQIQKNFQGKDTESNIKNKPLPPGSFGLPLIGETIALAWDIHSFYRQRLKKYGPVFKTHLFGKPVIVFIGPEAFTFFLNQEYFTREDGNPQPVRELLDWDALPLLDGEEHRRRKRLILQAFTPQAFDKYIPVMEQNAAYYLERWEKLGSFTWLNEYRKMCASLSNALFVGRSPGSESEAVGKIMDTFIKGFSAVPINLGFNGYGKALKSRDWLLSYLDRAIAQHQEQPQQDILGVLLAARGDDGSTLTEDQLRREVLHLFFAAYSGFYVALTLLSLTLAQHPEIMARARQEVNQYAADGALNMEKLQKLVYLEQITKEIRRFYPINAATFFAKVKTDCEYKDFRIPKGWGAVAGIHTTMHMPQVFSEPESFKPCRFAPEQFATLPPNSYVPQGGGAKDGHRCPGEDMITVLLKVMAVHLLRRYTWELLPQNLEFNRDLFPTPRDGLKVRFGIYSP</sequence>
<dbReference type="AlphaFoldDB" id="A0A433MYJ4"/>
<dbReference type="PANTHER" id="PTHR24286:SF384">
    <property type="entry name" value="P450, PUTATIVE (EUROFUNG)-RELATED"/>
    <property type="match status" value="1"/>
</dbReference>
<dbReference type="GO" id="GO:0016705">
    <property type="term" value="F:oxidoreductase activity, acting on paired donors, with incorporation or reduction of molecular oxygen"/>
    <property type="evidence" value="ECO:0007669"/>
    <property type="project" value="InterPro"/>
</dbReference>
<evidence type="ECO:0000256" key="7">
    <source>
        <dbReference type="PIRSR" id="PIRSR602401-1"/>
    </source>
</evidence>
<feature type="region of interest" description="Disordered" evidence="8">
    <location>
        <begin position="1"/>
        <end position="20"/>
    </location>
</feature>
<keyword evidence="4" id="KW-0560">Oxidoreductase</keyword>
<organism evidence="10 11">
    <name type="scientific">Chlorogloeopsis fritschii PCC 6912</name>
    <dbReference type="NCBI Taxonomy" id="211165"/>
    <lineage>
        <taxon>Bacteria</taxon>
        <taxon>Bacillati</taxon>
        <taxon>Cyanobacteriota</taxon>
        <taxon>Cyanophyceae</taxon>
        <taxon>Nostocales</taxon>
        <taxon>Chlorogloeopsidaceae</taxon>
        <taxon>Chlorogloeopsis</taxon>
    </lineage>
</organism>
<evidence type="ECO:0000256" key="1">
    <source>
        <dbReference type="ARBA" id="ARBA00010617"/>
    </source>
</evidence>
<dbReference type="GO" id="GO:0005506">
    <property type="term" value="F:iron ion binding"/>
    <property type="evidence" value="ECO:0007669"/>
    <property type="project" value="InterPro"/>
</dbReference>
<evidence type="ECO:0000256" key="5">
    <source>
        <dbReference type="ARBA" id="ARBA00023004"/>
    </source>
</evidence>
<dbReference type="RefSeq" id="WP_016876660.1">
    <property type="nucleotide sequence ID" value="NZ_AJLN01000148.1"/>
</dbReference>
<keyword evidence="9" id="KW-1133">Transmembrane helix</keyword>
<dbReference type="Gene3D" id="1.10.630.10">
    <property type="entry name" value="Cytochrome P450"/>
    <property type="match status" value="1"/>
</dbReference>
<dbReference type="STRING" id="211165.GCA_000317285_06426"/>
<dbReference type="GO" id="GO:0004497">
    <property type="term" value="F:monooxygenase activity"/>
    <property type="evidence" value="ECO:0007669"/>
    <property type="project" value="UniProtKB-KW"/>
</dbReference>
<evidence type="ECO:0000256" key="6">
    <source>
        <dbReference type="ARBA" id="ARBA00023033"/>
    </source>
</evidence>
<protein>
    <submittedName>
        <fullName evidence="10">Cytochrome P450</fullName>
    </submittedName>
</protein>
<dbReference type="InterPro" id="IPR001128">
    <property type="entry name" value="Cyt_P450"/>
</dbReference>
<feature type="binding site" description="axial binding residue" evidence="7">
    <location>
        <position position="402"/>
    </location>
    <ligand>
        <name>heme</name>
        <dbReference type="ChEBI" id="CHEBI:30413"/>
    </ligand>
    <ligandPart>
        <name>Fe</name>
        <dbReference type="ChEBI" id="CHEBI:18248"/>
    </ligandPart>
</feature>
<feature type="transmembrane region" description="Helical" evidence="9">
    <location>
        <begin position="256"/>
        <end position="279"/>
    </location>
</feature>
<gene>
    <name evidence="10" type="ORF">PCC6912_57590</name>
</gene>
<dbReference type="EMBL" id="RSCJ01000036">
    <property type="protein sequence ID" value="RUR73401.1"/>
    <property type="molecule type" value="Genomic_DNA"/>
</dbReference>
<keyword evidence="5 7" id="KW-0408">Iron</keyword>
<evidence type="ECO:0000256" key="2">
    <source>
        <dbReference type="ARBA" id="ARBA00022617"/>
    </source>
</evidence>
<reference evidence="10 11" key="1">
    <citation type="journal article" date="2019" name="Genome Biol. Evol.">
        <title>Day and night: Metabolic profiles and evolutionary relationships of six axenic non-marine cyanobacteria.</title>
        <authorList>
            <person name="Will S.E."/>
            <person name="Henke P."/>
            <person name="Boedeker C."/>
            <person name="Huang S."/>
            <person name="Brinkmann H."/>
            <person name="Rohde M."/>
            <person name="Jarek M."/>
            <person name="Friedl T."/>
            <person name="Seufert S."/>
            <person name="Schumacher M."/>
            <person name="Overmann J."/>
            <person name="Neumann-Schaal M."/>
            <person name="Petersen J."/>
        </authorList>
    </citation>
    <scope>NUCLEOTIDE SEQUENCE [LARGE SCALE GENOMIC DNA]</scope>
    <source>
        <strain evidence="10 11">PCC 6912</strain>
    </source>
</reference>
<comment type="caution">
    <text evidence="10">The sequence shown here is derived from an EMBL/GenBank/DDBJ whole genome shotgun (WGS) entry which is preliminary data.</text>
</comment>
<evidence type="ECO:0000256" key="9">
    <source>
        <dbReference type="SAM" id="Phobius"/>
    </source>
</evidence>
<dbReference type="PANTHER" id="PTHR24286">
    <property type="entry name" value="CYTOCHROME P450 26"/>
    <property type="match status" value="1"/>
</dbReference>
<keyword evidence="11" id="KW-1185">Reference proteome</keyword>
<keyword evidence="9" id="KW-0812">Transmembrane</keyword>
<dbReference type="GO" id="GO:0016125">
    <property type="term" value="P:sterol metabolic process"/>
    <property type="evidence" value="ECO:0007669"/>
    <property type="project" value="TreeGrafter"/>
</dbReference>
<evidence type="ECO:0000313" key="10">
    <source>
        <dbReference type="EMBL" id="RUR73401.1"/>
    </source>
</evidence>
<dbReference type="PRINTS" id="PR00463">
    <property type="entry name" value="EP450I"/>
</dbReference>
<dbReference type="SUPFAM" id="SSF48264">
    <property type="entry name" value="Cytochrome P450"/>
    <property type="match status" value="1"/>
</dbReference>
<proteinExistence type="inferred from homology"/>
<dbReference type="GO" id="GO:0020037">
    <property type="term" value="F:heme binding"/>
    <property type="evidence" value="ECO:0007669"/>
    <property type="project" value="InterPro"/>
</dbReference>
<dbReference type="InterPro" id="IPR002401">
    <property type="entry name" value="Cyt_P450_E_grp-I"/>
</dbReference>
<comment type="cofactor">
    <cofactor evidence="7">
        <name>heme</name>
        <dbReference type="ChEBI" id="CHEBI:30413"/>
    </cofactor>
</comment>
<keyword evidence="6" id="KW-0503">Monooxygenase</keyword>
<dbReference type="Proteomes" id="UP000268857">
    <property type="component" value="Unassembled WGS sequence"/>
</dbReference>
<name>A0A433MYJ4_CHLFR</name>
<evidence type="ECO:0000313" key="11">
    <source>
        <dbReference type="Proteomes" id="UP000268857"/>
    </source>
</evidence>
<accession>A0A433MYJ4</accession>
<evidence type="ECO:0000256" key="8">
    <source>
        <dbReference type="SAM" id="MobiDB-lite"/>
    </source>
</evidence>
<evidence type="ECO:0000256" key="3">
    <source>
        <dbReference type="ARBA" id="ARBA00022723"/>
    </source>
</evidence>
<keyword evidence="3 7" id="KW-0479">Metal-binding</keyword>
<evidence type="ECO:0000256" key="4">
    <source>
        <dbReference type="ARBA" id="ARBA00023002"/>
    </source>
</evidence>
<dbReference type="Pfam" id="PF00067">
    <property type="entry name" value="p450"/>
    <property type="match status" value="1"/>
</dbReference>
<dbReference type="InterPro" id="IPR036396">
    <property type="entry name" value="Cyt_P450_sf"/>
</dbReference>